<dbReference type="PANTHER" id="PTHR43283">
    <property type="entry name" value="BETA-LACTAMASE-RELATED"/>
    <property type="match status" value="1"/>
</dbReference>
<evidence type="ECO:0000256" key="1">
    <source>
        <dbReference type="SAM" id="SignalP"/>
    </source>
</evidence>
<dbReference type="Gene3D" id="3.40.710.10">
    <property type="entry name" value="DD-peptidase/beta-lactamase superfamily"/>
    <property type="match status" value="1"/>
</dbReference>
<keyword evidence="4" id="KW-1185">Reference proteome</keyword>
<gene>
    <name evidence="3" type="ORF">DFR29_102164</name>
</gene>
<dbReference type="RefSeq" id="WP_133817226.1">
    <property type="nucleotide sequence ID" value="NZ_SNZH01000002.1"/>
</dbReference>
<name>A0A4R6Z709_9GAMM</name>
<dbReference type="InterPro" id="IPR012338">
    <property type="entry name" value="Beta-lactam/transpept-like"/>
</dbReference>
<dbReference type="SUPFAM" id="SSF56601">
    <property type="entry name" value="beta-lactamase/transpeptidase-like"/>
    <property type="match status" value="1"/>
</dbReference>
<keyword evidence="1" id="KW-0732">Signal</keyword>
<dbReference type="OrthoDB" id="6963107at2"/>
<sequence length="370" mass="41008">MLRSALVLACLLYGASAAAYTPPAPQDDGWAVADARQRGWNTALFDELENQVAAKPGPGITSVLVVQRGELVYENYFNGGARDTLNDMRSATKTVTALLLGQAIDRGLIKNEQASAYAFFRDKRPARKLDPRKAAITLQDLLSMSSAWECDDENPFSAGNEERMYLSEDWVAFALDIPLRGFAPWQPRPADSPYGRAFSYCTAGSFLLGAVVERASKQRLQDFAATALEQPLGIAKVQWNRSSEGTGMGGGGTRYRSRDIAKIGDLLRSGGIWKERRVVSQAWIEAMLTPRAVPRENTEYGYQTWRFRFPAQGRDQWFWAMSGNGGNYVFVSPELGLVAVITSTAYNNRESHPRSQGLFRDYVLKALPQP</sequence>
<protein>
    <submittedName>
        <fullName evidence="3">CubicO group peptidase (Beta-lactamase class C family)</fullName>
    </submittedName>
</protein>
<reference evidence="3 4" key="1">
    <citation type="submission" date="2019-03" db="EMBL/GenBank/DDBJ databases">
        <title>Genomic Encyclopedia of Type Strains, Phase IV (KMG-IV): sequencing the most valuable type-strain genomes for metagenomic binning, comparative biology and taxonomic classification.</title>
        <authorList>
            <person name="Goeker M."/>
        </authorList>
    </citation>
    <scope>NUCLEOTIDE SEQUENCE [LARGE SCALE GENOMIC DNA]</scope>
    <source>
        <strain evidence="3 4">DSM 21667</strain>
    </source>
</reference>
<evidence type="ECO:0000313" key="4">
    <source>
        <dbReference type="Proteomes" id="UP000295293"/>
    </source>
</evidence>
<dbReference type="InterPro" id="IPR001466">
    <property type="entry name" value="Beta-lactam-related"/>
</dbReference>
<evidence type="ECO:0000259" key="2">
    <source>
        <dbReference type="Pfam" id="PF00144"/>
    </source>
</evidence>
<evidence type="ECO:0000313" key="3">
    <source>
        <dbReference type="EMBL" id="TDR47504.1"/>
    </source>
</evidence>
<feature type="signal peptide" evidence="1">
    <location>
        <begin position="1"/>
        <end position="19"/>
    </location>
</feature>
<dbReference type="EMBL" id="SNZH01000002">
    <property type="protein sequence ID" value="TDR47504.1"/>
    <property type="molecule type" value="Genomic_DNA"/>
</dbReference>
<proteinExistence type="predicted"/>
<dbReference type="InterPro" id="IPR050789">
    <property type="entry name" value="Diverse_Enzym_Activities"/>
</dbReference>
<dbReference type="AlphaFoldDB" id="A0A4R6Z709"/>
<dbReference type="PANTHER" id="PTHR43283:SF7">
    <property type="entry name" value="BETA-LACTAMASE-RELATED DOMAIN-CONTAINING PROTEIN"/>
    <property type="match status" value="1"/>
</dbReference>
<dbReference type="Pfam" id="PF00144">
    <property type="entry name" value="Beta-lactamase"/>
    <property type="match status" value="1"/>
</dbReference>
<feature type="domain" description="Beta-lactamase-related" evidence="2">
    <location>
        <begin position="62"/>
        <end position="348"/>
    </location>
</feature>
<accession>A0A4R6Z709</accession>
<dbReference type="Proteomes" id="UP000295293">
    <property type="component" value="Unassembled WGS sequence"/>
</dbReference>
<feature type="chain" id="PRO_5020578480" evidence="1">
    <location>
        <begin position="20"/>
        <end position="370"/>
    </location>
</feature>
<organism evidence="3 4">
    <name type="scientific">Tahibacter aquaticus</name>
    <dbReference type="NCBI Taxonomy" id="520092"/>
    <lineage>
        <taxon>Bacteria</taxon>
        <taxon>Pseudomonadati</taxon>
        <taxon>Pseudomonadota</taxon>
        <taxon>Gammaproteobacteria</taxon>
        <taxon>Lysobacterales</taxon>
        <taxon>Rhodanobacteraceae</taxon>
        <taxon>Tahibacter</taxon>
    </lineage>
</organism>
<comment type="caution">
    <text evidence="3">The sequence shown here is derived from an EMBL/GenBank/DDBJ whole genome shotgun (WGS) entry which is preliminary data.</text>
</comment>